<reference evidence="1" key="1">
    <citation type="submission" date="2021-12" db="EMBL/GenBank/DDBJ databases">
        <authorList>
            <person name="Veyrier F.J."/>
        </authorList>
    </citation>
    <scope>NUCLEOTIDE SEQUENCE</scope>
    <source>
        <strain evidence="1">SAG 1488-6</strain>
    </source>
</reference>
<sequence>MQTLKLVVSLGGLSVSAAQNLQVADNPISMINAHACKAILITDEVRYQPPIISQVSDLKIIDIPKISVADTIFDSKQLKMRGAARRLLRKHFWQHQALFWSSFDAELAPYSDQHAVSVVLLVDTTNMLASSICWDVLCQIRLHYPHIRCYLVFLVSQNPQSLNEFEKLNVAALLSEYNGIGQKAWLPCNLDSQTPYAVENIPLWEASFLHELPHKSDVAFDYAPLIEQVVSLPQQKLGMDTFEHLLKEDFPKLSDINKKVMLPRVISLLKASLQMDMTAAQKMMTQTIQVQLLGLLLQPSRVKKSVLQTNDGWLQAGWILDEKSLLLNASLDAGSSAKHESIEKEWQVRGDFFVQQVQDMKKLSWKEKADELYVLFQKAYDKYFREAGVEQYYSLSQSRLERLLEAQGKVIESKIWSQCFHGEYDLNQLAMQIPEALSYYILLQEKFELQQRRMREEYLIQQSLWQEKMDAWQNSSRRERGRMEQIPMLELGELLKTQYVLQSHYKAFSFAIKLIDTLMPCYQNILNSVDGIKKLWLKQEQTQSEVLSQLEIDSQNVWVTKNYKNGVHQYLLQPTSSTAQHLLREFIVDLNDWVPEMQSTWTRRVGEQGDFTQLFAWMKQGQWLTLVERIAAQISYRLSMQTPQSGVSPLSLMFEQRLTDLTQLQVQQLSKHIIDSMTRGYKTQWEPLGKVLSEHYQSRSSAAILCSLDLQNPEAQTVVLWMKEIAKRVNPNVAVVPTEVEQQIQMVMMHTGYLQEWMGLYQYQSVYQQHVQHDDVLEWIHIDGLAAKLRHISLQFGQRNLDLVRQQLLLAKISGHLVRKNDGFELFVNLAGGLKRHTFVTDDLAYLTETIPLRLVKALIDQNRVLREENVQDEITVWNQKLDDILSEMRALYVPEGMDLADMDWKDAGKYVVWTRSVQNLRKYWLLPPESMDNTANAILN</sequence>
<accession>A0ABY4E975</accession>
<evidence type="ECO:0000313" key="2">
    <source>
        <dbReference type="Proteomes" id="UP000832034"/>
    </source>
</evidence>
<dbReference type="Proteomes" id="UP000832034">
    <property type="component" value="Chromosome"/>
</dbReference>
<protein>
    <submittedName>
        <fullName evidence="1">Uncharacterized protein</fullName>
    </submittedName>
</protein>
<evidence type="ECO:0000313" key="1">
    <source>
        <dbReference type="EMBL" id="UOO92291.1"/>
    </source>
</evidence>
<reference evidence="1" key="2">
    <citation type="journal article" date="2022" name="Res Sq">
        <title>Evolution of multicellular longitudinally dividing oral cavity symbionts (Neisseriaceae).</title>
        <authorList>
            <person name="Nyongesa S."/>
            <person name="Weber P."/>
            <person name="Bernet E."/>
            <person name="Pullido F."/>
            <person name="Nieckarz M."/>
            <person name="Delaby M."/>
            <person name="Nieves C."/>
            <person name="Viehboeck T."/>
            <person name="Krause N."/>
            <person name="Rivera-Millot A."/>
            <person name="Nakamura A."/>
            <person name="Vischer N."/>
            <person name="VanNieuwenhze M."/>
            <person name="Brun Y."/>
            <person name="Cava F."/>
            <person name="Bulgheresi S."/>
            <person name="Veyrier F."/>
        </authorList>
    </citation>
    <scope>NUCLEOTIDE SEQUENCE</scope>
    <source>
        <strain evidence="1">SAG 1488-6</strain>
    </source>
</reference>
<dbReference type="EMBL" id="CP091512">
    <property type="protein sequence ID" value="UOO92291.1"/>
    <property type="molecule type" value="Genomic_DNA"/>
</dbReference>
<organism evidence="1 2">
    <name type="scientific">Vitreoscilla stercoraria</name>
    <dbReference type="NCBI Taxonomy" id="61"/>
    <lineage>
        <taxon>Bacteria</taxon>
        <taxon>Pseudomonadati</taxon>
        <taxon>Pseudomonadota</taxon>
        <taxon>Betaproteobacteria</taxon>
        <taxon>Neisseriales</taxon>
        <taxon>Neisseriaceae</taxon>
        <taxon>Vitreoscilla</taxon>
    </lineage>
</organism>
<gene>
    <name evidence="1" type="ORF">LVJ81_11860</name>
</gene>
<name>A0ABY4E975_VITST</name>
<keyword evidence="2" id="KW-1185">Reference proteome</keyword>
<proteinExistence type="predicted"/>
<dbReference type="RefSeq" id="WP_019959242.1">
    <property type="nucleotide sequence ID" value="NZ_CP091512.1"/>
</dbReference>